<evidence type="ECO:0000313" key="2">
    <source>
        <dbReference type="Proteomes" id="UP000254924"/>
    </source>
</evidence>
<evidence type="ECO:0000313" key="1">
    <source>
        <dbReference type="EMBL" id="SUN59527.1"/>
    </source>
</evidence>
<proteinExistence type="predicted"/>
<gene>
    <name evidence="1" type="ORF">NCTC12224_00426</name>
</gene>
<sequence>MQRVYAYLSTIKTIATNSDTTSETIGLLLVT</sequence>
<dbReference type="Proteomes" id="UP000254924">
    <property type="component" value="Unassembled WGS sequence"/>
</dbReference>
<protein>
    <submittedName>
        <fullName evidence="1">Uncharacterized protein</fullName>
    </submittedName>
</protein>
<accession>A0A380K635</accession>
<organism evidence="1 2">
    <name type="scientific">Streptococcus hyointestinalis</name>
    <dbReference type="NCBI Taxonomy" id="1337"/>
    <lineage>
        <taxon>Bacteria</taxon>
        <taxon>Bacillati</taxon>
        <taxon>Bacillota</taxon>
        <taxon>Bacilli</taxon>
        <taxon>Lactobacillales</taxon>
        <taxon>Streptococcaceae</taxon>
        <taxon>Streptococcus</taxon>
    </lineage>
</organism>
<dbReference type="EMBL" id="UHFN01000007">
    <property type="protein sequence ID" value="SUN59527.1"/>
    <property type="molecule type" value="Genomic_DNA"/>
</dbReference>
<reference evidence="1 2" key="1">
    <citation type="submission" date="2018-06" db="EMBL/GenBank/DDBJ databases">
        <authorList>
            <consortium name="Pathogen Informatics"/>
            <person name="Doyle S."/>
        </authorList>
    </citation>
    <scope>NUCLEOTIDE SEQUENCE [LARGE SCALE GENOMIC DNA]</scope>
    <source>
        <strain evidence="1 2">NCTC12224</strain>
    </source>
</reference>
<keyword evidence="2" id="KW-1185">Reference proteome</keyword>
<dbReference type="AlphaFoldDB" id="A0A380K635"/>
<name>A0A380K635_9STRE</name>